<feature type="non-terminal residue" evidence="1">
    <location>
        <position position="1"/>
    </location>
</feature>
<evidence type="ECO:0000313" key="2">
    <source>
        <dbReference type="Proteomes" id="UP000663873"/>
    </source>
</evidence>
<comment type="caution">
    <text evidence="1">The sequence shown here is derived from an EMBL/GenBank/DDBJ whole genome shotgun (WGS) entry which is preliminary data.</text>
</comment>
<sequence>FYEQFTAREQIPRRLSRAVISGGVPITNWTDLGSNVYKAIVPSTIFVNQLFVDNQRFSRSRSPTDSSLYLQYDAPLKDSTQARYGFQYVQGMFDSISLDDAMVVVYHSWT</sequence>
<proteinExistence type="predicted"/>
<dbReference type="EMBL" id="CAJOBP010057477">
    <property type="protein sequence ID" value="CAF4839177.1"/>
    <property type="molecule type" value="Genomic_DNA"/>
</dbReference>
<gene>
    <name evidence="1" type="ORF">UJA718_LOCUS42965</name>
</gene>
<reference evidence="1" key="1">
    <citation type="submission" date="2021-02" db="EMBL/GenBank/DDBJ databases">
        <authorList>
            <person name="Nowell W R."/>
        </authorList>
    </citation>
    <scope>NUCLEOTIDE SEQUENCE</scope>
</reference>
<dbReference type="AlphaFoldDB" id="A0A821RBM7"/>
<protein>
    <submittedName>
        <fullName evidence="1">Uncharacterized protein</fullName>
    </submittedName>
</protein>
<name>A0A821RBM7_9BILA</name>
<keyword evidence="2" id="KW-1185">Reference proteome</keyword>
<evidence type="ECO:0000313" key="1">
    <source>
        <dbReference type="EMBL" id="CAF4839177.1"/>
    </source>
</evidence>
<feature type="non-terminal residue" evidence="1">
    <location>
        <position position="110"/>
    </location>
</feature>
<accession>A0A821RBM7</accession>
<organism evidence="1 2">
    <name type="scientific">Rotaria socialis</name>
    <dbReference type="NCBI Taxonomy" id="392032"/>
    <lineage>
        <taxon>Eukaryota</taxon>
        <taxon>Metazoa</taxon>
        <taxon>Spiralia</taxon>
        <taxon>Gnathifera</taxon>
        <taxon>Rotifera</taxon>
        <taxon>Eurotatoria</taxon>
        <taxon>Bdelloidea</taxon>
        <taxon>Philodinida</taxon>
        <taxon>Philodinidae</taxon>
        <taxon>Rotaria</taxon>
    </lineage>
</organism>
<dbReference type="Proteomes" id="UP000663873">
    <property type="component" value="Unassembled WGS sequence"/>
</dbReference>